<evidence type="ECO:0008006" key="4">
    <source>
        <dbReference type="Google" id="ProtNLM"/>
    </source>
</evidence>
<evidence type="ECO:0000313" key="3">
    <source>
        <dbReference type="Proteomes" id="UP000603940"/>
    </source>
</evidence>
<dbReference type="RefSeq" id="WP_187777998.1">
    <property type="nucleotide sequence ID" value="NZ_JACTUZ010000021.1"/>
</dbReference>
<feature type="compositionally biased region" description="Low complexity" evidence="1">
    <location>
        <begin position="221"/>
        <end position="233"/>
    </location>
</feature>
<dbReference type="InterPro" id="IPR052026">
    <property type="entry name" value="ExeA_AAA_ATPase_DNA-bind"/>
</dbReference>
<dbReference type="InterPro" id="IPR027417">
    <property type="entry name" value="P-loop_NTPase"/>
</dbReference>
<sequence>MSQFVGNATAVPHHAWMEARRDILGAFGAGEPLLLLIGPPGVGKSRLLREIEESLRTLDPQVLRLGSGEWVELETAPRTLLVDEASRMDDATLEQLARRQEGFTLLVGLPAFAARLEALPHRVVQLGPLRAEDVPAYVHARLDATGLDKSRLADGTVAALAEATEGLPSLLNLLLGTSFLMADMMASPQVTPEHVREAAALRDDVAPFGDSPPAEPAPGTAVAAPPDEEAAPAPVEPVAPQPAPPPPPPPVPLAAPAATAAKPAAKGRALLVAAVLVAGGGLAWVMAQKARNPESASASPAVTVASTAQPGAAENPAAPIQEATPAPTVTEAPAEPTAGLPSGAMVRVVITYPRSGAGAADRAAALSGELERAGLSAGAPFPLSRPIAASGLSYFFREDRAAAERVQELAGARLSQAAPRLGAIEGAMPRPGAIEVELSATDASTGAPPPVAEETEAPGPQAAELAEPANGATLALEAAQRGVVLSWRAAEAQPGCCFVEVVPLGDGGGSRAVFAAYAEAADQQAVRLSRPGRYAWRILTVSRAAQRYTASPWRHLVVGDNAP</sequence>
<feature type="region of interest" description="Disordered" evidence="1">
    <location>
        <begin position="293"/>
        <end position="318"/>
    </location>
</feature>
<feature type="compositionally biased region" description="Low complexity" evidence="1">
    <location>
        <begin position="295"/>
        <end position="308"/>
    </location>
</feature>
<feature type="region of interest" description="Disordered" evidence="1">
    <location>
        <begin position="205"/>
        <end position="255"/>
    </location>
</feature>
<evidence type="ECO:0000313" key="2">
    <source>
        <dbReference type="EMBL" id="MBC9176855.1"/>
    </source>
</evidence>
<proteinExistence type="predicted"/>
<feature type="compositionally biased region" description="Pro residues" evidence="1">
    <location>
        <begin position="234"/>
        <end position="253"/>
    </location>
</feature>
<accession>A0ABR7R508</accession>
<keyword evidence="3" id="KW-1185">Reference proteome</keyword>
<name>A0ABR7R508_9PROT</name>
<evidence type="ECO:0000256" key="1">
    <source>
        <dbReference type="SAM" id="MobiDB-lite"/>
    </source>
</evidence>
<reference evidence="2 3" key="1">
    <citation type="journal article" date="2009" name="Int. J. Syst. Evol. Microbiol.">
        <title>Transfer of Teichococcus ludipueritiae and Muricoccus roseus to the genus Roseomonas, as Roseomonas ludipueritiae comb. nov. and Roseomonas rosea comb. nov., respectively, and emended description of the genus Roseomonas.</title>
        <authorList>
            <person name="Sanchez-Porro C."/>
            <person name="Gallego V."/>
            <person name="Busse H.J."/>
            <person name="Kampfer P."/>
            <person name="Ventosa A."/>
        </authorList>
    </citation>
    <scope>NUCLEOTIDE SEQUENCE [LARGE SCALE GENOMIC DNA]</scope>
    <source>
        <strain evidence="2 3">DSM 14915</strain>
    </source>
</reference>
<dbReference type="PANTHER" id="PTHR35894:SF1">
    <property type="entry name" value="PHOSPHORIBULOKINASE _ URIDINE KINASE FAMILY"/>
    <property type="match status" value="1"/>
</dbReference>
<dbReference type="Proteomes" id="UP000603940">
    <property type="component" value="Unassembled WGS sequence"/>
</dbReference>
<gene>
    <name evidence="2" type="ORF">IBL25_07860</name>
</gene>
<dbReference type="EMBL" id="JACTUZ010000021">
    <property type="protein sequence ID" value="MBC9176855.1"/>
    <property type="molecule type" value="Genomic_DNA"/>
</dbReference>
<dbReference type="SUPFAM" id="SSF52540">
    <property type="entry name" value="P-loop containing nucleoside triphosphate hydrolases"/>
    <property type="match status" value="1"/>
</dbReference>
<protein>
    <recommendedName>
        <fullName evidence="4">AAA+ ATPase domain-containing protein</fullName>
    </recommendedName>
</protein>
<comment type="caution">
    <text evidence="2">The sequence shown here is derived from an EMBL/GenBank/DDBJ whole genome shotgun (WGS) entry which is preliminary data.</text>
</comment>
<dbReference type="PANTHER" id="PTHR35894">
    <property type="entry name" value="GENERAL SECRETION PATHWAY PROTEIN A-RELATED"/>
    <property type="match status" value="1"/>
</dbReference>
<organism evidence="2 3">
    <name type="scientific">Pseudoroseomonas ludipueritiae</name>
    <dbReference type="NCBI Taxonomy" id="198093"/>
    <lineage>
        <taxon>Bacteria</taxon>
        <taxon>Pseudomonadati</taxon>
        <taxon>Pseudomonadota</taxon>
        <taxon>Alphaproteobacteria</taxon>
        <taxon>Acetobacterales</taxon>
        <taxon>Acetobacteraceae</taxon>
        <taxon>Pseudoroseomonas</taxon>
    </lineage>
</organism>